<dbReference type="PROSITE" id="PS51318">
    <property type="entry name" value="TAT"/>
    <property type="match status" value="1"/>
</dbReference>
<keyword evidence="3" id="KW-1003">Cell membrane</keyword>
<accession>A0A2P5PA27</accession>
<dbReference type="InterPro" id="IPR012832">
    <property type="entry name" value="RDH"/>
</dbReference>
<sequence length="493" mass="54910">MSTFHATVNRREFMKGLGLAGAGLGMAATSLATDSAFHDLDEALASPTAVLRKPWWVKLVDEPTVPIDWSMIKPGRTRLMPVTTPAQDNLEPYLAYFQKQFPDWKPSGHWSDLPGTHTAQLLTDMRWDAITHCHPQSSFLTAPMTAALTAAGQYTSAVGKPSGWGSVFQPSWKERGYSSRWEGTPEENLRTMTVLGRMAGAEGIGAIEIDDNFKRLMWGRSAVAPAGTAYEWGDVDNFVFEPSERAPKRVVIPNKCKWFLHWTQKHPYFQGNQYCANAGYEGIVQEHAYNRLTLFSIQESMISLGYLSLQWASGIMPSGPTGVLAGTGEQCRQGTPMQPLMGLQSRVMWGFFTDMPLAPTKPIDFGGYKFCHTCAICAEECTFQSIPYDDPTWAAPESYQYADRYNPGYLAWRNDTTKCHHCPVCMTVCPFTRNGSTEAVIHNVVRATAGTTSVFNSFFASMNRSFGSNKFKHPDTIWDADIYPWGLDTGQDM</sequence>
<keyword evidence="5" id="KW-0479">Metal-binding</keyword>
<evidence type="ECO:0000256" key="5">
    <source>
        <dbReference type="ARBA" id="ARBA00022723"/>
    </source>
</evidence>
<comment type="subcellular location">
    <subcellularLocation>
        <location evidence="1">Cell envelope</location>
    </subcellularLocation>
    <subcellularLocation>
        <location evidence="2">Membrane</location>
    </subcellularLocation>
</comment>
<dbReference type="OrthoDB" id="9784571at2"/>
<evidence type="ECO:0000256" key="7">
    <source>
        <dbReference type="ARBA" id="ARBA00023014"/>
    </source>
</evidence>
<gene>
    <name evidence="9" type="ORF">JP09_000355</name>
</gene>
<evidence type="ECO:0000256" key="4">
    <source>
        <dbReference type="ARBA" id="ARBA00022485"/>
    </source>
</evidence>
<dbReference type="GO" id="GO:0016020">
    <property type="term" value="C:membrane"/>
    <property type="evidence" value="ECO:0007669"/>
    <property type="project" value="UniProtKB-SubCell"/>
</dbReference>
<dbReference type="RefSeq" id="WP_102331401.1">
    <property type="nucleotide sequence ID" value="NZ_CP058566.2"/>
</dbReference>
<reference evidence="9 10" key="1">
    <citation type="journal article" date="2017" name="ISME J.">
        <title>Grape pomace compost harbors organohalide-respiring Dehalogenimonas species with novel reductive dehalogenase genes.</title>
        <authorList>
            <person name="Yang Y."/>
            <person name="Higgins S.A."/>
            <person name="Yan J."/>
            <person name="Simsir B."/>
            <person name="Chourey K."/>
            <person name="Iyer R."/>
            <person name="Hettich R.L."/>
            <person name="Baldwin B."/>
            <person name="Ogles D.M."/>
            <person name="Loffler F.E."/>
        </authorList>
    </citation>
    <scope>NUCLEOTIDE SEQUENCE [LARGE SCALE GENOMIC DNA]</scope>
    <source>
        <strain evidence="9 10">GP</strain>
    </source>
</reference>
<dbReference type="PROSITE" id="PS00198">
    <property type="entry name" value="4FE4S_FER_1"/>
    <property type="match status" value="1"/>
</dbReference>
<dbReference type="EMBL" id="JQAN02000001">
    <property type="protein sequence ID" value="PPD59166.1"/>
    <property type="molecule type" value="Genomic_DNA"/>
</dbReference>
<dbReference type="AlphaFoldDB" id="A0A2P5PA27"/>
<dbReference type="Gene3D" id="3.30.70.20">
    <property type="match status" value="1"/>
</dbReference>
<dbReference type="InterPro" id="IPR019546">
    <property type="entry name" value="TAT_signal_bac_arc"/>
</dbReference>
<dbReference type="InterPro" id="IPR017900">
    <property type="entry name" value="4Fe4S_Fe_S_CS"/>
</dbReference>
<keyword evidence="7" id="KW-0411">Iron-sulfur</keyword>
<dbReference type="SUPFAM" id="SSF54862">
    <property type="entry name" value="4Fe-4S ferredoxins"/>
    <property type="match status" value="1"/>
</dbReference>
<dbReference type="Proteomes" id="UP000235653">
    <property type="component" value="Unassembled WGS sequence"/>
</dbReference>
<evidence type="ECO:0000256" key="1">
    <source>
        <dbReference type="ARBA" id="ARBA00004196"/>
    </source>
</evidence>
<dbReference type="GO" id="GO:0030313">
    <property type="term" value="C:cell envelope"/>
    <property type="evidence" value="ECO:0007669"/>
    <property type="project" value="UniProtKB-SubCell"/>
</dbReference>
<keyword evidence="4" id="KW-0004">4Fe-4S</keyword>
<keyword evidence="8" id="KW-0472">Membrane</keyword>
<dbReference type="GO" id="GO:0046872">
    <property type="term" value="F:metal ion binding"/>
    <property type="evidence" value="ECO:0007669"/>
    <property type="project" value="UniProtKB-KW"/>
</dbReference>
<proteinExistence type="predicted"/>
<evidence type="ECO:0000256" key="8">
    <source>
        <dbReference type="ARBA" id="ARBA00023136"/>
    </source>
</evidence>
<dbReference type="InterPro" id="IPR006311">
    <property type="entry name" value="TAT_signal"/>
</dbReference>
<evidence type="ECO:0000256" key="3">
    <source>
        <dbReference type="ARBA" id="ARBA00022475"/>
    </source>
</evidence>
<dbReference type="GO" id="GO:0051539">
    <property type="term" value="F:4 iron, 4 sulfur cluster binding"/>
    <property type="evidence" value="ECO:0007669"/>
    <property type="project" value="UniProtKB-KW"/>
</dbReference>
<organism evidence="9 10">
    <name type="scientific">Dehalogenimonas etheniformans</name>
    <dbReference type="NCBI Taxonomy" id="1536648"/>
    <lineage>
        <taxon>Bacteria</taxon>
        <taxon>Bacillati</taxon>
        <taxon>Chloroflexota</taxon>
        <taxon>Dehalococcoidia</taxon>
        <taxon>Dehalococcoidales</taxon>
        <taxon>Dehalococcoidaceae</taxon>
        <taxon>Dehalogenimonas</taxon>
    </lineage>
</organism>
<evidence type="ECO:0000256" key="2">
    <source>
        <dbReference type="ARBA" id="ARBA00004370"/>
    </source>
</evidence>
<comment type="caution">
    <text evidence="9">The sequence shown here is derived from an EMBL/GenBank/DDBJ whole genome shotgun (WGS) entry which is preliminary data.</text>
</comment>
<keyword evidence="10" id="KW-1185">Reference proteome</keyword>
<evidence type="ECO:0000313" key="9">
    <source>
        <dbReference type="EMBL" id="PPD59166.1"/>
    </source>
</evidence>
<protein>
    <submittedName>
        <fullName evidence="9">Reductive dehalogenase</fullName>
    </submittedName>
</protein>
<dbReference type="NCBIfam" id="TIGR01409">
    <property type="entry name" value="TAT_signal_seq"/>
    <property type="match status" value="1"/>
</dbReference>
<keyword evidence="6" id="KW-0408">Iron</keyword>
<evidence type="ECO:0000313" key="10">
    <source>
        <dbReference type="Proteomes" id="UP000235653"/>
    </source>
</evidence>
<dbReference type="NCBIfam" id="TIGR02486">
    <property type="entry name" value="RDH"/>
    <property type="match status" value="1"/>
</dbReference>
<evidence type="ECO:0000256" key="6">
    <source>
        <dbReference type="ARBA" id="ARBA00023004"/>
    </source>
</evidence>
<name>A0A2P5PA27_9CHLR</name>